<evidence type="ECO:0000313" key="3">
    <source>
        <dbReference type="EMBL" id="EHK42365.1"/>
    </source>
</evidence>
<dbReference type="InterPro" id="IPR000073">
    <property type="entry name" value="AB_hydrolase_1"/>
</dbReference>
<accession>G9P0J4</accession>
<dbReference type="eggNOG" id="ENOG502SI94">
    <property type="taxonomic scope" value="Eukaryota"/>
</dbReference>
<dbReference type="InterPro" id="IPR029058">
    <property type="entry name" value="AB_hydrolase_fold"/>
</dbReference>
<protein>
    <recommendedName>
        <fullName evidence="2">AB hydrolase-1 domain-containing protein</fullName>
    </recommendedName>
</protein>
<dbReference type="AlphaFoldDB" id="G9P0J4"/>
<organism evidence="3 4">
    <name type="scientific">Hypocrea atroviridis (strain ATCC 20476 / IMI 206040)</name>
    <name type="common">Trichoderma atroviride</name>
    <dbReference type="NCBI Taxonomy" id="452589"/>
    <lineage>
        <taxon>Eukaryota</taxon>
        <taxon>Fungi</taxon>
        <taxon>Dikarya</taxon>
        <taxon>Ascomycota</taxon>
        <taxon>Pezizomycotina</taxon>
        <taxon>Sordariomycetes</taxon>
        <taxon>Hypocreomycetidae</taxon>
        <taxon>Hypocreales</taxon>
        <taxon>Hypocreaceae</taxon>
        <taxon>Trichoderma</taxon>
    </lineage>
</organism>
<dbReference type="HOGENOM" id="CLU_943532_0_0_1"/>
<feature type="chain" id="PRO_5003525016" description="AB hydrolase-1 domain-containing protein" evidence="1">
    <location>
        <begin position="18"/>
        <end position="295"/>
    </location>
</feature>
<dbReference type="OrthoDB" id="190201at2759"/>
<dbReference type="Pfam" id="PF00561">
    <property type="entry name" value="Abhydrolase_1"/>
    <property type="match status" value="1"/>
</dbReference>
<sequence>MLYSCVLKLVVVGHAAARPLANYAPACPTCFPITFHVDASAENAVITNSTSEQNATGIYDFMHLDVGALQFLVHGVTYNKTVWAGLGISGRYNWHGYATNAGYDTLAIDCLGHRQDPQHPDPLSVVQGPLHVDIMHQIISRIRSGLIEELLHASETIIYVGHSYGSGFGNLLSIKHPEDIDAYVLTGFSATLMPSYSFFSDLFSAADVSARFENYVSGYLTRRTIDGRRAISYAGAYDRSIVPHDFAGRDIVSVEELFSPGLFTVVSNYTDPVFVATRDLDKFYYAGARFNAKRF</sequence>
<evidence type="ECO:0000256" key="1">
    <source>
        <dbReference type="SAM" id="SignalP"/>
    </source>
</evidence>
<feature type="domain" description="AB hydrolase-1" evidence="2">
    <location>
        <begin position="90"/>
        <end position="198"/>
    </location>
</feature>
<evidence type="ECO:0000313" key="4">
    <source>
        <dbReference type="Proteomes" id="UP000005426"/>
    </source>
</evidence>
<comment type="caution">
    <text evidence="3">The sequence shown here is derived from an EMBL/GenBank/DDBJ whole genome shotgun (WGS) entry which is preliminary data.</text>
</comment>
<keyword evidence="4" id="KW-1185">Reference proteome</keyword>
<feature type="signal peptide" evidence="1">
    <location>
        <begin position="1"/>
        <end position="17"/>
    </location>
</feature>
<dbReference type="EMBL" id="ABDG02000026">
    <property type="protein sequence ID" value="EHK42365.1"/>
    <property type="molecule type" value="Genomic_DNA"/>
</dbReference>
<dbReference type="KEGG" id="tatv:25786022"/>
<name>G9P0J4_HYPAI</name>
<gene>
    <name evidence="3" type="ORF">TRIATDRAFT_86735</name>
</gene>
<dbReference type="GeneID" id="25786022"/>
<dbReference type="Gene3D" id="3.40.50.1820">
    <property type="entry name" value="alpha/beta hydrolase"/>
    <property type="match status" value="1"/>
</dbReference>
<keyword evidence="1" id="KW-0732">Signal</keyword>
<dbReference type="SUPFAM" id="SSF53474">
    <property type="entry name" value="alpha/beta-Hydrolases"/>
    <property type="match status" value="1"/>
</dbReference>
<reference evidence="3 4" key="1">
    <citation type="journal article" date="2011" name="Genome Biol.">
        <title>Comparative genome sequence analysis underscores mycoparasitism as the ancestral life style of Trichoderma.</title>
        <authorList>
            <person name="Kubicek C.P."/>
            <person name="Herrera-Estrella A."/>
            <person name="Seidl-Seiboth V."/>
            <person name="Martinez D.A."/>
            <person name="Druzhinina I.S."/>
            <person name="Thon M."/>
            <person name="Zeilinger S."/>
            <person name="Casas-Flores S."/>
            <person name="Horwitz B.A."/>
            <person name="Mukherjee P.K."/>
            <person name="Mukherjee M."/>
            <person name="Kredics L."/>
            <person name="Alcaraz L.D."/>
            <person name="Aerts A."/>
            <person name="Antal Z."/>
            <person name="Atanasova L."/>
            <person name="Cervantes-Badillo M.G."/>
            <person name="Challacombe J."/>
            <person name="Chertkov O."/>
            <person name="McCluskey K."/>
            <person name="Coulpier F."/>
            <person name="Deshpande N."/>
            <person name="von Doehren H."/>
            <person name="Ebbole D.J."/>
            <person name="Esquivel-Naranjo E.U."/>
            <person name="Fekete E."/>
            <person name="Flipphi M."/>
            <person name="Glaser F."/>
            <person name="Gomez-Rodriguez E.Y."/>
            <person name="Gruber S."/>
            <person name="Han C."/>
            <person name="Henrissat B."/>
            <person name="Hermosa R."/>
            <person name="Hernandez-Onate M."/>
            <person name="Karaffa L."/>
            <person name="Kosti I."/>
            <person name="Le Crom S."/>
            <person name="Lindquist E."/>
            <person name="Lucas S."/>
            <person name="Luebeck M."/>
            <person name="Luebeck P.S."/>
            <person name="Margeot A."/>
            <person name="Metz B."/>
            <person name="Misra M."/>
            <person name="Nevalainen H."/>
            <person name="Omann M."/>
            <person name="Packer N."/>
            <person name="Perrone G."/>
            <person name="Uresti-Rivera E.E."/>
            <person name="Salamov A."/>
            <person name="Schmoll M."/>
            <person name="Seiboth B."/>
            <person name="Shapiro H."/>
            <person name="Sukno S."/>
            <person name="Tamayo-Ramos J.A."/>
            <person name="Tisch D."/>
            <person name="Wiest A."/>
            <person name="Wilkinson H.H."/>
            <person name="Zhang M."/>
            <person name="Coutinho P.M."/>
            <person name="Kenerley C.M."/>
            <person name="Monte E."/>
            <person name="Baker S.E."/>
            <person name="Grigoriev I.V."/>
        </authorList>
    </citation>
    <scope>NUCLEOTIDE SEQUENCE [LARGE SCALE GENOMIC DNA]</scope>
    <source>
        <strain evidence="4">ATCC 20476 / IMI 206040</strain>
    </source>
</reference>
<proteinExistence type="predicted"/>
<dbReference type="Proteomes" id="UP000005426">
    <property type="component" value="Unassembled WGS sequence"/>
</dbReference>
<evidence type="ECO:0000259" key="2">
    <source>
        <dbReference type="Pfam" id="PF00561"/>
    </source>
</evidence>